<keyword evidence="2" id="KW-1185">Reference proteome</keyword>
<gene>
    <name evidence="1" type="ORF">PV04_10196</name>
</gene>
<dbReference type="AlphaFoldDB" id="A0A0D2F5Z8"/>
<organism evidence="1 2">
    <name type="scientific">Phialophora macrospora</name>
    <dbReference type="NCBI Taxonomy" id="1851006"/>
    <lineage>
        <taxon>Eukaryota</taxon>
        <taxon>Fungi</taxon>
        <taxon>Dikarya</taxon>
        <taxon>Ascomycota</taxon>
        <taxon>Pezizomycotina</taxon>
        <taxon>Eurotiomycetes</taxon>
        <taxon>Chaetothyriomycetidae</taxon>
        <taxon>Chaetothyriales</taxon>
        <taxon>Herpotrichiellaceae</taxon>
        <taxon>Phialophora</taxon>
    </lineage>
</organism>
<name>A0A0D2F5Z8_9EURO</name>
<evidence type="ECO:0000313" key="2">
    <source>
        <dbReference type="Proteomes" id="UP000054266"/>
    </source>
</evidence>
<proteinExistence type="predicted"/>
<sequence>MPQRPGAGRNGFWEATRSRQHTVIARKNLSLWVTPRSRIMAARGQAWKLLREVENSVCPDFSFFATCYSRLLRRGLAFGPDRCGDVVRAPIDGIRRISRWCRPEGGWSGLHVNEEAKVRATYSDGRRQAHPAVFHFELHASEGLAARSAAQGCFL</sequence>
<dbReference type="HOGENOM" id="CLU_1695262_0_0_1"/>
<accession>A0A0D2F5Z8</accession>
<dbReference type="EMBL" id="KN846962">
    <property type="protein sequence ID" value="KIW63343.1"/>
    <property type="molecule type" value="Genomic_DNA"/>
</dbReference>
<reference evidence="1 2" key="1">
    <citation type="submission" date="2015-01" db="EMBL/GenBank/DDBJ databases">
        <title>The Genome Sequence of Capronia semiimmersa CBS27337.</title>
        <authorList>
            <consortium name="The Broad Institute Genomics Platform"/>
            <person name="Cuomo C."/>
            <person name="de Hoog S."/>
            <person name="Gorbushina A."/>
            <person name="Stielow B."/>
            <person name="Teixiera M."/>
            <person name="Abouelleil A."/>
            <person name="Chapman S.B."/>
            <person name="Priest M."/>
            <person name="Young S.K."/>
            <person name="Wortman J."/>
            <person name="Nusbaum C."/>
            <person name="Birren B."/>
        </authorList>
    </citation>
    <scope>NUCLEOTIDE SEQUENCE [LARGE SCALE GENOMIC DNA]</scope>
    <source>
        <strain evidence="1 2">CBS 27337</strain>
    </source>
</reference>
<protein>
    <submittedName>
        <fullName evidence="1">Uncharacterized protein</fullName>
    </submittedName>
</protein>
<dbReference type="Proteomes" id="UP000054266">
    <property type="component" value="Unassembled WGS sequence"/>
</dbReference>
<evidence type="ECO:0000313" key="1">
    <source>
        <dbReference type="EMBL" id="KIW63343.1"/>
    </source>
</evidence>